<evidence type="ECO:0000313" key="5">
    <source>
        <dbReference type="Proteomes" id="UP000011021"/>
    </source>
</evidence>
<keyword evidence="1 3" id="KW-0996">Nickel insertion</keyword>
<dbReference type="STRING" id="887898.HMPREF0551_1569"/>
<dbReference type="PANTHER" id="PTHR33620:SF1">
    <property type="entry name" value="UREASE ACCESSORY PROTEIN F"/>
    <property type="match status" value="1"/>
</dbReference>
<dbReference type="GO" id="GO:0005737">
    <property type="term" value="C:cytoplasm"/>
    <property type="evidence" value="ECO:0007669"/>
    <property type="project" value="UniProtKB-SubCell"/>
</dbReference>
<sequence>MQGSLAQLRMLQLASASLPVGGYTYSQGLEWAVEAGWVRTVADFVRWQTEQIHDTLVSLDWPVLSRLYAAADLQQPDLGAFTRWGVFLLANRETAELRAEEAQRGAALARLIDGWQMQPDAPWRVALALTQASAMAWLAQHWHMPLQQLLLAHGFAWLEGAVMAGVKLVPFGQQAAQTLLRDLGAVLAEQLPVALQLPDDDIGGGLPIVSIASSCHETQYSRLFRS</sequence>
<organism evidence="4 5">
    <name type="scientific">Lautropia mirabilis ATCC 51599</name>
    <dbReference type="NCBI Taxonomy" id="887898"/>
    <lineage>
        <taxon>Bacteria</taxon>
        <taxon>Pseudomonadati</taxon>
        <taxon>Pseudomonadota</taxon>
        <taxon>Betaproteobacteria</taxon>
        <taxon>Burkholderiales</taxon>
        <taxon>Burkholderiaceae</taxon>
        <taxon>Lautropia</taxon>
    </lineage>
</organism>
<comment type="similarity">
    <text evidence="3">Belongs to the UreF family.</text>
</comment>
<evidence type="ECO:0000256" key="2">
    <source>
        <dbReference type="ARBA" id="ARBA00023186"/>
    </source>
</evidence>
<comment type="subcellular location">
    <subcellularLocation>
        <location evidence="3">Cytoplasm</location>
    </subcellularLocation>
</comment>
<dbReference type="PIRSF" id="PIRSF009467">
    <property type="entry name" value="Ureas_acces_UreF"/>
    <property type="match status" value="1"/>
</dbReference>
<dbReference type="EMBL" id="AEQP01000010">
    <property type="protein sequence ID" value="EFV94822.1"/>
    <property type="molecule type" value="Genomic_DNA"/>
</dbReference>
<reference evidence="4 5" key="1">
    <citation type="submission" date="2010-12" db="EMBL/GenBank/DDBJ databases">
        <authorList>
            <person name="Muzny D."/>
            <person name="Qin X."/>
            <person name="Deng J."/>
            <person name="Jiang H."/>
            <person name="Liu Y."/>
            <person name="Qu J."/>
            <person name="Song X.-Z."/>
            <person name="Zhang L."/>
            <person name="Thornton R."/>
            <person name="Coyle M."/>
            <person name="Francisco L."/>
            <person name="Jackson L."/>
            <person name="Javaid M."/>
            <person name="Korchina V."/>
            <person name="Kovar C."/>
            <person name="Mata R."/>
            <person name="Mathew T."/>
            <person name="Ngo R."/>
            <person name="Nguyen L."/>
            <person name="Nguyen N."/>
            <person name="Okwuonu G."/>
            <person name="Ongeri F."/>
            <person name="Pham C."/>
            <person name="Simmons D."/>
            <person name="Wilczek-Boney K."/>
            <person name="Hale W."/>
            <person name="Jakkamsetti A."/>
            <person name="Pham P."/>
            <person name="Ruth R."/>
            <person name="San Lucas F."/>
            <person name="Warren J."/>
            <person name="Zhang J."/>
            <person name="Zhao Z."/>
            <person name="Zhou C."/>
            <person name="Zhu D."/>
            <person name="Lee S."/>
            <person name="Bess C."/>
            <person name="Blankenburg K."/>
            <person name="Forbes L."/>
            <person name="Fu Q."/>
            <person name="Gubbala S."/>
            <person name="Hirani K."/>
            <person name="Jayaseelan J.C."/>
            <person name="Lara F."/>
            <person name="Munidasa M."/>
            <person name="Palculict T."/>
            <person name="Patil S."/>
            <person name="Pu L.-L."/>
            <person name="Saada N."/>
            <person name="Tang L."/>
            <person name="Weissenberger G."/>
            <person name="Zhu Y."/>
            <person name="Hemphill L."/>
            <person name="Shang Y."/>
            <person name="Youmans B."/>
            <person name="Ayvaz T."/>
            <person name="Ross M."/>
            <person name="Santibanez J."/>
            <person name="Aqrawi P."/>
            <person name="Gross S."/>
            <person name="Joshi V."/>
            <person name="Fowler G."/>
            <person name="Nazareth L."/>
            <person name="Reid J."/>
            <person name="Worley K."/>
            <person name="Petrosino J."/>
            <person name="Highlander S."/>
            <person name="Gibbs R."/>
        </authorList>
    </citation>
    <scope>NUCLEOTIDE SEQUENCE [LARGE SCALE GENOMIC DNA]</scope>
    <source>
        <strain evidence="4 5">ATCC 51599</strain>
    </source>
</reference>
<evidence type="ECO:0000256" key="3">
    <source>
        <dbReference type="HAMAP-Rule" id="MF_01385"/>
    </source>
</evidence>
<dbReference type="GO" id="GO:0016151">
    <property type="term" value="F:nickel cation binding"/>
    <property type="evidence" value="ECO:0007669"/>
    <property type="project" value="UniProtKB-UniRule"/>
</dbReference>
<dbReference type="Proteomes" id="UP000011021">
    <property type="component" value="Unassembled WGS sequence"/>
</dbReference>
<keyword evidence="5" id="KW-1185">Reference proteome</keyword>
<dbReference type="InterPro" id="IPR002639">
    <property type="entry name" value="UreF"/>
</dbReference>
<protein>
    <recommendedName>
        <fullName evidence="3">Urease accessory protein UreF</fullName>
    </recommendedName>
</protein>
<comment type="function">
    <text evidence="3">Required for maturation of urease via the functional incorporation of the urease nickel metallocenter.</text>
</comment>
<dbReference type="AlphaFoldDB" id="E7RXZ8"/>
<gene>
    <name evidence="3 4" type="primary">ureF</name>
    <name evidence="4" type="ORF">HMPREF0551_1569</name>
</gene>
<evidence type="ECO:0000313" key="4">
    <source>
        <dbReference type="EMBL" id="EFV94822.1"/>
    </source>
</evidence>
<dbReference type="HAMAP" id="MF_01385">
    <property type="entry name" value="UreF"/>
    <property type="match status" value="1"/>
</dbReference>
<dbReference type="RefSeq" id="WP_005673869.1">
    <property type="nucleotide sequence ID" value="NZ_CP146288.1"/>
</dbReference>
<accession>E7RXZ8</accession>
<keyword evidence="2 3" id="KW-0143">Chaperone</keyword>
<keyword evidence="3" id="KW-0963">Cytoplasm</keyword>
<comment type="caution">
    <text evidence="4">The sequence shown here is derived from an EMBL/GenBank/DDBJ whole genome shotgun (WGS) entry which is preliminary data.</text>
</comment>
<proteinExistence type="inferred from homology"/>
<dbReference type="HOGENOM" id="CLU_049215_2_1_4"/>
<dbReference type="PANTHER" id="PTHR33620">
    <property type="entry name" value="UREASE ACCESSORY PROTEIN F"/>
    <property type="match status" value="1"/>
</dbReference>
<name>E7RXZ8_9BURK</name>
<dbReference type="eggNOG" id="COG0830">
    <property type="taxonomic scope" value="Bacteria"/>
</dbReference>
<dbReference type="Pfam" id="PF01730">
    <property type="entry name" value="UreF"/>
    <property type="match status" value="1"/>
</dbReference>
<evidence type="ECO:0000256" key="1">
    <source>
        <dbReference type="ARBA" id="ARBA00022988"/>
    </source>
</evidence>
<dbReference type="InterPro" id="IPR038277">
    <property type="entry name" value="UreF_sf"/>
</dbReference>
<comment type="subunit">
    <text evidence="3">UreD, UreF and UreG form a complex that acts as a GTP-hydrolysis-dependent molecular chaperone, activating the urease apoprotein by helping to assemble the nickel containing metallocenter of UreC. The UreE protein probably delivers the nickel.</text>
</comment>
<dbReference type="Gene3D" id="1.10.4190.10">
    <property type="entry name" value="Urease accessory protein UreF"/>
    <property type="match status" value="1"/>
</dbReference>